<gene>
    <name evidence="1" type="ORF">GRI38_10815</name>
</gene>
<accession>A0A844ZH98</accession>
<evidence type="ECO:0000313" key="2">
    <source>
        <dbReference type="Proteomes" id="UP000433104"/>
    </source>
</evidence>
<dbReference type="Proteomes" id="UP000433104">
    <property type="component" value="Unassembled WGS sequence"/>
</dbReference>
<dbReference type="RefSeq" id="WP_160683626.1">
    <property type="nucleotide sequence ID" value="NZ_WTYW01000003.1"/>
</dbReference>
<sequence>MADCKWLRDIIVINDSRGIANAGDVTLFRSAGEACRYVEPWWVKEDQGFVLTADGQKVTLGIDGRDVIVRRYEDFPDGRAIVLRWLQYSAQAILTARRHKAQSGKILLGETEASGILPATVEGLIAYIGFAA</sequence>
<proteinExistence type="predicted"/>
<dbReference type="OrthoDB" id="7595521at2"/>
<protein>
    <submittedName>
        <fullName evidence="1">Uncharacterized protein</fullName>
    </submittedName>
</protein>
<organism evidence="1 2">
    <name type="scientific">Parapontixanthobacter aurantiacus</name>
    <dbReference type="NCBI Taxonomy" id="1463599"/>
    <lineage>
        <taxon>Bacteria</taxon>
        <taxon>Pseudomonadati</taxon>
        <taxon>Pseudomonadota</taxon>
        <taxon>Alphaproteobacteria</taxon>
        <taxon>Sphingomonadales</taxon>
        <taxon>Erythrobacteraceae</taxon>
        <taxon>Parapontixanthobacter</taxon>
    </lineage>
</organism>
<dbReference type="AlphaFoldDB" id="A0A844ZH98"/>
<keyword evidence="2" id="KW-1185">Reference proteome</keyword>
<evidence type="ECO:0000313" key="1">
    <source>
        <dbReference type="EMBL" id="MXO86516.1"/>
    </source>
</evidence>
<name>A0A844ZH98_9SPHN</name>
<comment type="caution">
    <text evidence="1">The sequence shown here is derived from an EMBL/GenBank/DDBJ whole genome shotgun (WGS) entry which is preliminary data.</text>
</comment>
<dbReference type="EMBL" id="WTYW01000003">
    <property type="protein sequence ID" value="MXO86516.1"/>
    <property type="molecule type" value="Genomic_DNA"/>
</dbReference>
<reference evidence="1 2" key="1">
    <citation type="submission" date="2019-12" db="EMBL/GenBank/DDBJ databases">
        <title>Genomic-based taxomic classification of the family Erythrobacteraceae.</title>
        <authorList>
            <person name="Xu L."/>
        </authorList>
    </citation>
    <scope>NUCLEOTIDE SEQUENCE [LARGE SCALE GENOMIC DNA]</scope>
    <source>
        <strain evidence="1 2">MCCC 1A09962</strain>
    </source>
</reference>